<dbReference type="InterPro" id="IPR003594">
    <property type="entry name" value="HATPase_dom"/>
</dbReference>
<feature type="transmembrane region" description="Helical" evidence="9">
    <location>
        <begin position="255"/>
        <end position="278"/>
    </location>
</feature>
<feature type="transmembrane region" description="Helical" evidence="9">
    <location>
        <begin position="12"/>
        <end position="45"/>
    </location>
</feature>
<gene>
    <name evidence="11" type="ORF">LWC34_02460</name>
</gene>
<sequence>MFSTIAIAPVRGLVLAGLSILGLVAVLAHALVLLLTISVGLAMLMPWAIGLGRRVTGARRKLAARWDGVYIPWPYSPAPEPPEPDEEGLYLYEEHLYNSPRTPMLYRKVDWMLDDRATWRDLAWLLLNASIGNVLALAPAALIIYGALTLPWGGLLIMLGFLLGPMFLRLHTAGSRVLLGLPLRTGPRAMSKRFTKWGYSFGLFALSLNSVFMLIVFPRAWKVANTRRKLASEWSGVPVAQSTATRTTWRDLRFFALDPIVGVLTTVVPFVLLLYAGWGLAVPQTWRWFVPPTEPDWAFGWYGQFAGSDWLAIPAAVGLSAVALWITPPLIRLNGQWVRTMLAPADDLTQRVLELAKTRADATDAAAAELRRIEQDLHDGAQARLVAMGLGLGALEHLIDQDPDRAKQVLSKVRSNSAQALAELRDLVRGIHPPVLADRGLGDAVRALALDTPLPVKVQVDLPRRLDPPIETAAYFAISEALTNVSKHAEAASVGVDVRLVEDTLELTVRDDGRGGADVSRGTGLRGVARRLSAFDGVMTVHSPVGGPTTIRMTLRVSAG</sequence>
<feature type="transmembrane region" description="Helical" evidence="9">
    <location>
        <begin position="199"/>
        <end position="221"/>
    </location>
</feature>
<dbReference type="InterPro" id="IPR025828">
    <property type="entry name" value="Put_sensor_dom"/>
</dbReference>
<dbReference type="RefSeq" id="WP_233722767.1">
    <property type="nucleotide sequence ID" value="NZ_JAJVCN010000001.1"/>
</dbReference>
<dbReference type="EMBL" id="JAJVCN010000001">
    <property type="protein sequence ID" value="MCE7001709.1"/>
    <property type="molecule type" value="Genomic_DNA"/>
</dbReference>
<dbReference type="Proteomes" id="UP001521150">
    <property type="component" value="Unassembled WGS sequence"/>
</dbReference>
<dbReference type="InterPro" id="IPR011712">
    <property type="entry name" value="Sig_transdc_His_kin_sub3_dim/P"/>
</dbReference>
<comment type="catalytic activity">
    <reaction evidence="1">
        <text>ATP + protein L-histidine = ADP + protein N-phospho-L-histidine.</text>
        <dbReference type="EC" id="2.7.13.3"/>
    </reaction>
</comment>
<organism evidence="11 12">
    <name type="scientific">Kibdelosporangium philippinense</name>
    <dbReference type="NCBI Taxonomy" id="211113"/>
    <lineage>
        <taxon>Bacteria</taxon>
        <taxon>Bacillati</taxon>
        <taxon>Actinomycetota</taxon>
        <taxon>Actinomycetes</taxon>
        <taxon>Pseudonocardiales</taxon>
        <taxon>Pseudonocardiaceae</taxon>
        <taxon>Kibdelosporangium</taxon>
    </lineage>
</organism>
<dbReference type="Pfam" id="PF02518">
    <property type="entry name" value="HATPase_c"/>
    <property type="match status" value="1"/>
</dbReference>
<feature type="transmembrane region" description="Helical" evidence="9">
    <location>
        <begin position="310"/>
        <end position="331"/>
    </location>
</feature>
<dbReference type="CDD" id="cd16917">
    <property type="entry name" value="HATPase_UhpB-NarQ-NarX-like"/>
    <property type="match status" value="1"/>
</dbReference>
<dbReference type="EC" id="2.7.13.3" evidence="2"/>
<keyword evidence="9" id="KW-0812">Transmembrane</keyword>
<dbReference type="InterPro" id="IPR036890">
    <property type="entry name" value="HATPase_C_sf"/>
</dbReference>
<comment type="caution">
    <text evidence="11">The sequence shown here is derived from an EMBL/GenBank/DDBJ whole genome shotgun (WGS) entry which is preliminary data.</text>
</comment>
<dbReference type="GO" id="GO:0016301">
    <property type="term" value="F:kinase activity"/>
    <property type="evidence" value="ECO:0007669"/>
    <property type="project" value="UniProtKB-KW"/>
</dbReference>
<dbReference type="Pfam" id="PF07730">
    <property type="entry name" value="HisKA_3"/>
    <property type="match status" value="1"/>
</dbReference>
<accession>A0ABS8Z1A8</accession>
<evidence type="ECO:0000313" key="11">
    <source>
        <dbReference type="EMBL" id="MCE7001709.1"/>
    </source>
</evidence>
<evidence type="ECO:0000256" key="2">
    <source>
        <dbReference type="ARBA" id="ARBA00012438"/>
    </source>
</evidence>
<keyword evidence="5" id="KW-0547">Nucleotide-binding</keyword>
<dbReference type="InterPro" id="IPR050482">
    <property type="entry name" value="Sensor_HK_TwoCompSys"/>
</dbReference>
<proteinExistence type="predicted"/>
<keyword evidence="3" id="KW-0597">Phosphoprotein</keyword>
<dbReference type="PANTHER" id="PTHR24421">
    <property type="entry name" value="NITRATE/NITRITE SENSOR PROTEIN NARX-RELATED"/>
    <property type="match status" value="1"/>
</dbReference>
<evidence type="ECO:0000259" key="10">
    <source>
        <dbReference type="SMART" id="SM00387"/>
    </source>
</evidence>
<evidence type="ECO:0000256" key="5">
    <source>
        <dbReference type="ARBA" id="ARBA00022741"/>
    </source>
</evidence>
<feature type="transmembrane region" description="Helical" evidence="9">
    <location>
        <begin position="155"/>
        <end position="179"/>
    </location>
</feature>
<keyword evidence="9" id="KW-1133">Transmembrane helix</keyword>
<evidence type="ECO:0000256" key="4">
    <source>
        <dbReference type="ARBA" id="ARBA00022679"/>
    </source>
</evidence>
<evidence type="ECO:0000256" key="1">
    <source>
        <dbReference type="ARBA" id="ARBA00000085"/>
    </source>
</evidence>
<dbReference type="Gene3D" id="1.20.5.1930">
    <property type="match status" value="1"/>
</dbReference>
<dbReference type="PANTHER" id="PTHR24421:SF10">
    <property type="entry name" value="NITRATE_NITRITE SENSOR PROTEIN NARQ"/>
    <property type="match status" value="1"/>
</dbReference>
<keyword evidence="4" id="KW-0808">Transferase</keyword>
<feature type="domain" description="Histidine kinase/HSP90-like ATPase" evidence="10">
    <location>
        <begin position="469"/>
        <end position="559"/>
    </location>
</feature>
<evidence type="ECO:0000256" key="6">
    <source>
        <dbReference type="ARBA" id="ARBA00022777"/>
    </source>
</evidence>
<dbReference type="Pfam" id="PF13796">
    <property type="entry name" value="Sensor"/>
    <property type="match status" value="1"/>
</dbReference>
<protein>
    <recommendedName>
        <fullName evidence="2">histidine kinase</fullName>
        <ecNumber evidence="2">2.7.13.3</ecNumber>
    </recommendedName>
</protein>
<dbReference type="SUPFAM" id="SSF55874">
    <property type="entry name" value="ATPase domain of HSP90 chaperone/DNA topoisomerase II/histidine kinase"/>
    <property type="match status" value="1"/>
</dbReference>
<evidence type="ECO:0000256" key="7">
    <source>
        <dbReference type="ARBA" id="ARBA00022840"/>
    </source>
</evidence>
<evidence type="ECO:0000313" key="12">
    <source>
        <dbReference type="Proteomes" id="UP001521150"/>
    </source>
</evidence>
<keyword evidence="6 11" id="KW-0418">Kinase</keyword>
<evidence type="ECO:0000256" key="9">
    <source>
        <dbReference type="SAM" id="Phobius"/>
    </source>
</evidence>
<evidence type="ECO:0000256" key="8">
    <source>
        <dbReference type="ARBA" id="ARBA00023012"/>
    </source>
</evidence>
<dbReference type="SMART" id="SM00387">
    <property type="entry name" value="HATPase_c"/>
    <property type="match status" value="1"/>
</dbReference>
<keyword evidence="12" id="KW-1185">Reference proteome</keyword>
<keyword evidence="8" id="KW-0902">Two-component regulatory system</keyword>
<name>A0ABS8Z1A8_9PSEU</name>
<keyword evidence="7" id="KW-0067">ATP-binding</keyword>
<feature type="transmembrane region" description="Helical" evidence="9">
    <location>
        <begin position="122"/>
        <end position="148"/>
    </location>
</feature>
<keyword evidence="9" id="KW-0472">Membrane</keyword>
<reference evidence="11 12" key="1">
    <citation type="submission" date="2021-12" db="EMBL/GenBank/DDBJ databases">
        <title>Genome sequence of Kibdelosporangium philippinense ATCC 49844.</title>
        <authorList>
            <person name="Fedorov E.A."/>
            <person name="Omeragic M."/>
            <person name="Shalygina K.F."/>
            <person name="Maclea K.S."/>
        </authorList>
    </citation>
    <scope>NUCLEOTIDE SEQUENCE [LARGE SCALE GENOMIC DNA]</scope>
    <source>
        <strain evidence="11 12">ATCC 49844</strain>
    </source>
</reference>
<dbReference type="Gene3D" id="3.30.565.10">
    <property type="entry name" value="Histidine kinase-like ATPase, C-terminal domain"/>
    <property type="match status" value="1"/>
</dbReference>
<evidence type="ECO:0000256" key="3">
    <source>
        <dbReference type="ARBA" id="ARBA00022553"/>
    </source>
</evidence>